<feature type="transmembrane region" description="Helical" evidence="7">
    <location>
        <begin position="109"/>
        <end position="135"/>
    </location>
</feature>
<evidence type="ECO:0000256" key="6">
    <source>
        <dbReference type="ARBA" id="ARBA00023136"/>
    </source>
</evidence>
<evidence type="ECO:0000256" key="5">
    <source>
        <dbReference type="ARBA" id="ARBA00022989"/>
    </source>
</evidence>
<protein>
    <submittedName>
        <fullName evidence="9">Exopolysaccharide biosynthesis polyprenyl glycosylphosphotransferase</fullName>
    </submittedName>
</protein>
<dbReference type="RefSeq" id="WP_234615415.1">
    <property type="nucleotide sequence ID" value="NZ_CP098806.1"/>
</dbReference>
<dbReference type="PANTHER" id="PTHR30576:SF0">
    <property type="entry name" value="UNDECAPRENYL-PHOSPHATE N-ACETYLGALACTOSAMINYL 1-PHOSPHATE TRANSFERASE-RELATED"/>
    <property type="match status" value="1"/>
</dbReference>
<comment type="caution">
    <text evidence="9">The sequence shown here is derived from an EMBL/GenBank/DDBJ whole genome shotgun (WGS) entry which is preliminary data.</text>
</comment>
<gene>
    <name evidence="9" type="ORF">LXM24_20855</name>
</gene>
<keyword evidence="6 7" id="KW-0472">Membrane</keyword>
<keyword evidence="4 7" id="KW-0812">Transmembrane</keyword>
<evidence type="ECO:0000256" key="7">
    <source>
        <dbReference type="SAM" id="Phobius"/>
    </source>
</evidence>
<keyword evidence="3" id="KW-0808">Transferase</keyword>
<dbReference type="Pfam" id="PF13727">
    <property type="entry name" value="CoA_binding_3"/>
    <property type="match status" value="1"/>
</dbReference>
<keyword evidence="5 7" id="KW-1133">Transmembrane helix</keyword>
<evidence type="ECO:0000256" key="3">
    <source>
        <dbReference type="ARBA" id="ARBA00022679"/>
    </source>
</evidence>
<dbReference type="InterPro" id="IPR003362">
    <property type="entry name" value="Bact_transf"/>
</dbReference>
<evidence type="ECO:0000256" key="2">
    <source>
        <dbReference type="ARBA" id="ARBA00006464"/>
    </source>
</evidence>
<reference evidence="9" key="1">
    <citation type="submission" date="2021-12" db="EMBL/GenBank/DDBJ databases">
        <title>Novel species in genus Dyadobacter.</title>
        <authorList>
            <person name="Ma C."/>
        </authorList>
    </citation>
    <scope>NUCLEOTIDE SEQUENCE</scope>
    <source>
        <strain evidence="9">CY399</strain>
    </source>
</reference>
<keyword evidence="10" id="KW-1185">Reference proteome</keyword>
<comment type="similarity">
    <text evidence="2">Belongs to the bacterial sugar transferase family.</text>
</comment>
<sequence length="455" mass="52147">MKHHGIGSLSRVHLWTDIFLLNLSYSLSYAALPGNASLLEDHSTLNLLLTGNLLWIACIYFVKPYAYSQATYTSYSHFGKLVLAIVTHLLLMEAFLYSSNTAMGTKENYIFIAFELFSCLSLLTHVALILLLQYLRQSRFNLKRYAVIGKGDLSELVHHFDQKRRGLGYEFCGIFQLGTKTPPLENLESFMESERLDYIYCCMAEMNHEQVQGVIKLAERKRTQVRLIPDFRGFTANKFNFEPDEVYPIINVDTKPLSNPSEQLVKRSFDLIFSSVIMILGLPVFLLIMLAVKLTSKGTIFFVQERTGRWGETFKIIKFRTMRMDANKYGLQHSLGAKDPRITPIGNILRRTRLDELPQFLNVLKGEMSVVGPRPLHKYDVDMLMQEASHDFQKALTIRPGITSIGQIKVGYATNSSENLHRLKYDILYLNTYSLTTDLYLIWLTIHVILLGKGR</sequence>
<accession>A0A9X1PCA8</accession>
<evidence type="ECO:0000313" key="9">
    <source>
        <dbReference type="EMBL" id="MCF0042564.1"/>
    </source>
</evidence>
<dbReference type="GO" id="GO:0016780">
    <property type="term" value="F:phosphotransferase activity, for other substituted phosphate groups"/>
    <property type="evidence" value="ECO:0007669"/>
    <property type="project" value="TreeGrafter"/>
</dbReference>
<dbReference type="PANTHER" id="PTHR30576">
    <property type="entry name" value="COLANIC BIOSYNTHESIS UDP-GLUCOSE LIPID CARRIER TRANSFERASE"/>
    <property type="match status" value="1"/>
</dbReference>
<organism evidence="9 10">
    <name type="scientific">Dyadobacter fanqingshengii</name>
    <dbReference type="NCBI Taxonomy" id="2906443"/>
    <lineage>
        <taxon>Bacteria</taxon>
        <taxon>Pseudomonadati</taxon>
        <taxon>Bacteroidota</taxon>
        <taxon>Cytophagia</taxon>
        <taxon>Cytophagales</taxon>
        <taxon>Spirosomataceae</taxon>
        <taxon>Dyadobacter</taxon>
    </lineage>
</organism>
<dbReference type="AlphaFoldDB" id="A0A9X1PCA8"/>
<dbReference type="Proteomes" id="UP001139700">
    <property type="component" value="Unassembled WGS sequence"/>
</dbReference>
<feature type="transmembrane region" description="Helical" evidence="7">
    <location>
        <begin position="44"/>
        <end position="66"/>
    </location>
</feature>
<dbReference type="EMBL" id="JAJTTA010000004">
    <property type="protein sequence ID" value="MCF0042564.1"/>
    <property type="molecule type" value="Genomic_DNA"/>
</dbReference>
<evidence type="ECO:0000256" key="1">
    <source>
        <dbReference type="ARBA" id="ARBA00004141"/>
    </source>
</evidence>
<evidence type="ECO:0000313" key="10">
    <source>
        <dbReference type="Proteomes" id="UP001139700"/>
    </source>
</evidence>
<feature type="domain" description="Bacterial sugar transferase" evidence="8">
    <location>
        <begin position="266"/>
        <end position="450"/>
    </location>
</feature>
<dbReference type="NCBIfam" id="TIGR03025">
    <property type="entry name" value="EPS_sugtrans"/>
    <property type="match status" value="1"/>
</dbReference>
<comment type="subcellular location">
    <subcellularLocation>
        <location evidence="1">Membrane</location>
        <topology evidence="1">Multi-pass membrane protein</topology>
    </subcellularLocation>
</comment>
<name>A0A9X1PCA8_9BACT</name>
<evidence type="ECO:0000256" key="4">
    <source>
        <dbReference type="ARBA" id="ARBA00022692"/>
    </source>
</evidence>
<evidence type="ECO:0000259" key="8">
    <source>
        <dbReference type="Pfam" id="PF02397"/>
    </source>
</evidence>
<proteinExistence type="inferred from homology"/>
<feature type="transmembrane region" description="Helical" evidence="7">
    <location>
        <begin position="12"/>
        <end position="32"/>
    </location>
</feature>
<dbReference type="InterPro" id="IPR017475">
    <property type="entry name" value="EPS_sugar_tfrase"/>
</dbReference>
<feature type="transmembrane region" description="Helical" evidence="7">
    <location>
        <begin position="427"/>
        <end position="451"/>
    </location>
</feature>
<dbReference type="GO" id="GO:0016020">
    <property type="term" value="C:membrane"/>
    <property type="evidence" value="ECO:0007669"/>
    <property type="project" value="UniProtKB-SubCell"/>
</dbReference>
<feature type="transmembrane region" description="Helical" evidence="7">
    <location>
        <begin position="78"/>
        <end position="97"/>
    </location>
</feature>
<feature type="transmembrane region" description="Helical" evidence="7">
    <location>
        <begin position="271"/>
        <end position="292"/>
    </location>
</feature>
<dbReference type="Pfam" id="PF02397">
    <property type="entry name" value="Bac_transf"/>
    <property type="match status" value="1"/>
</dbReference>